<evidence type="ECO:0000259" key="5">
    <source>
        <dbReference type="Pfam" id="PF00535"/>
    </source>
</evidence>
<evidence type="ECO:0000256" key="4">
    <source>
        <dbReference type="SAM" id="Phobius"/>
    </source>
</evidence>
<evidence type="ECO:0000256" key="1">
    <source>
        <dbReference type="ARBA" id="ARBA00006739"/>
    </source>
</evidence>
<reference evidence="6" key="1">
    <citation type="submission" date="2020-01" db="EMBL/GenBank/DDBJ databases">
        <authorList>
            <person name="Meier V. D."/>
            <person name="Meier V D."/>
        </authorList>
    </citation>
    <scope>NUCLEOTIDE SEQUENCE</scope>
    <source>
        <strain evidence="6">HLG_WM_MAG_10</strain>
    </source>
</reference>
<keyword evidence="4" id="KW-0472">Membrane</keyword>
<dbReference type="InterPro" id="IPR001173">
    <property type="entry name" value="Glyco_trans_2-like"/>
</dbReference>
<organism evidence="6">
    <name type="scientific">uncultured Aureispira sp</name>
    <dbReference type="NCBI Taxonomy" id="1331704"/>
    <lineage>
        <taxon>Bacteria</taxon>
        <taxon>Pseudomonadati</taxon>
        <taxon>Bacteroidota</taxon>
        <taxon>Saprospiria</taxon>
        <taxon>Saprospirales</taxon>
        <taxon>Saprospiraceae</taxon>
        <taxon>Aureispira</taxon>
        <taxon>environmental samples</taxon>
    </lineage>
</organism>
<dbReference type="PANTHER" id="PTHR43630">
    <property type="entry name" value="POLY-BETA-1,6-N-ACETYL-D-GLUCOSAMINE SYNTHASE"/>
    <property type="match status" value="1"/>
</dbReference>
<dbReference type="EMBL" id="CACVAQ010000031">
    <property type="protein sequence ID" value="CAA6799392.1"/>
    <property type="molecule type" value="Genomic_DNA"/>
</dbReference>
<keyword evidence="3" id="KW-0808">Transferase</keyword>
<keyword evidence="4" id="KW-0812">Transmembrane</keyword>
<dbReference type="GO" id="GO:0016757">
    <property type="term" value="F:glycosyltransferase activity"/>
    <property type="evidence" value="ECO:0007669"/>
    <property type="project" value="UniProtKB-KW"/>
</dbReference>
<comment type="similarity">
    <text evidence="1">Belongs to the glycosyltransferase 2 family.</text>
</comment>
<feature type="domain" description="Glycosyltransferase 2-like" evidence="5">
    <location>
        <begin position="50"/>
        <end position="176"/>
    </location>
</feature>
<feature type="transmembrane region" description="Helical" evidence="4">
    <location>
        <begin position="368"/>
        <end position="387"/>
    </location>
</feature>
<name>A0A6S6S230_9BACT</name>
<dbReference type="Pfam" id="PF00535">
    <property type="entry name" value="Glycos_transf_2"/>
    <property type="match status" value="1"/>
</dbReference>
<keyword evidence="4" id="KW-1133">Transmembrane helix</keyword>
<dbReference type="AlphaFoldDB" id="A0A6S6S230"/>
<keyword evidence="2" id="KW-0328">Glycosyltransferase</keyword>
<accession>A0A6S6S230</accession>
<proteinExistence type="inferred from homology"/>
<feature type="transmembrane region" description="Helical" evidence="4">
    <location>
        <begin position="6"/>
        <end position="25"/>
    </location>
</feature>
<evidence type="ECO:0000256" key="2">
    <source>
        <dbReference type="ARBA" id="ARBA00022676"/>
    </source>
</evidence>
<protein>
    <recommendedName>
        <fullName evidence="5">Glycosyltransferase 2-like domain-containing protein</fullName>
    </recommendedName>
</protein>
<evidence type="ECO:0000256" key="3">
    <source>
        <dbReference type="ARBA" id="ARBA00022679"/>
    </source>
</evidence>
<sequence length="402" mass="46221">MLIGAIIFWLCVYCLFHSYVLYPILLKVVASSKANNQEVYVPNESLPYVSFVMSLYNEETVIEEKLQTLLNADYPREKLNIFIGSDCSSDRTNELVEAFAKDKASFHFFPFTERRGKPSVINDIIHQAQSTCPNPAEHILIISDANVMLEPFTIYELVKHFKNEKIGLVDSNIQNPKSKVLGEEGIAASEKNYISREVYIKNLEGRAWGRTMGPLGGCYAIRATFFEPVPPNFLVDDFYIAMKVFEKGGLAINDLEAICYEAVPNDMKEEFRRKTRISAGNFANLAVFKHLLWPPGSMSFAFLSHKVLRWYGPFFILASYLCLAILGFVYDNQFYFWLFLIETFGLFGIPLLDWVFRKMNFNVVTIRYITYFNAMNLALFNGFFKYLKGVQNGIWQPTKRDA</sequence>
<feature type="transmembrane region" description="Helical" evidence="4">
    <location>
        <begin position="308"/>
        <end position="328"/>
    </location>
</feature>
<gene>
    <name evidence="6" type="ORF">HELGO_WM29406</name>
</gene>
<dbReference type="Gene3D" id="3.90.550.10">
    <property type="entry name" value="Spore Coat Polysaccharide Biosynthesis Protein SpsA, Chain A"/>
    <property type="match status" value="1"/>
</dbReference>
<evidence type="ECO:0000313" key="6">
    <source>
        <dbReference type="EMBL" id="CAA6799392.1"/>
    </source>
</evidence>
<feature type="transmembrane region" description="Helical" evidence="4">
    <location>
        <begin position="334"/>
        <end position="356"/>
    </location>
</feature>
<dbReference type="PANTHER" id="PTHR43630:SF1">
    <property type="entry name" value="POLY-BETA-1,6-N-ACETYL-D-GLUCOSAMINE SYNTHASE"/>
    <property type="match status" value="1"/>
</dbReference>
<dbReference type="SUPFAM" id="SSF53448">
    <property type="entry name" value="Nucleotide-diphospho-sugar transferases"/>
    <property type="match status" value="1"/>
</dbReference>
<dbReference type="InterPro" id="IPR029044">
    <property type="entry name" value="Nucleotide-diphossugar_trans"/>
</dbReference>